<keyword evidence="2" id="KW-0378">Hydrolase</keyword>
<evidence type="ECO:0000256" key="2">
    <source>
        <dbReference type="ARBA" id="ARBA00022801"/>
    </source>
</evidence>
<comment type="caution">
    <text evidence="7">The sequence shown here is derived from an EMBL/GenBank/DDBJ whole genome shotgun (WGS) entry which is preliminary data.</text>
</comment>
<dbReference type="Proteomes" id="UP001139319">
    <property type="component" value="Unassembled WGS sequence"/>
</dbReference>
<dbReference type="GO" id="GO:0005524">
    <property type="term" value="F:ATP binding"/>
    <property type="evidence" value="ECO:0007669"/>
    <property type="project" value="UniProtKB-KW"/>
</dbReference>
<dbReference type="SUPFAM" id="SSF52540">
    <property type="entry name" value="P-loop containing nucleoside triphosphate hydrolases"/>
    <property type="match status" value="1"/>
</dbReference>
<dbReference type="PANTHER" id="PTHR47961">
    <property type="entry name" value="DNA POLYMERASE THETA, PUTATIVE (AFU_ORTHOLOGUE AFUA_1G05260)-RELATED"/>
    <property type="match status" value="1"/>
</dbReference>
<evidence type="ECO:0000256" key="1">
    <source>
        <dbReference type="ARBA" id="ARBA00022741"/>
    </source>
</evidence>
<evidence type="ECO:0000256" key="4">
    <source>
        <dbReference type="ARBA" id="ARBA00022840"/>
    </source>
</evidence>
<dbReference type="SMART" id="SM00490">
    <property type="entry name" value="HELICc"/>
    <property type="match status" value="1"/>
</dbReference>
<dbReference type="PROSITE" id="PS51194">
    <property type="entry name" value="HELICASE_CTER"/>
    <property type="match status" value="1"/>
</dbReference>
<protein>
    <submittedName>
        <fullName evidence="7">DEAD/DEAH box helicase</fullName>
    </submittedName>
</protein>
<evidence type="ECO:0000313" key="8">
    <source>
        <dbReference type="Proteomes" id="UP001139319"/>
    </source>
</evidence>
<keyword evidence="8" id="KW-1185">Reference proteome</keyword>
<dbReference type="SMART" id="SM00487">
    <property type="entry name" value="DEXDc"/>
    <property type="match status" value="1"/>
</dbReference>
<evidence type="ECO:0000259" key="6">
    <source>
        <dbReference type="PROSITE" id="PS51194"/>
    </source>
</evidence>
<dbReference type="GO" id="GO:0016787">
    <property type="term" value="F:hydrolase activity"/>
    <property type="evidence" value="ECO:0007669"/>
    <property type="project" value="UniProtKB-KW"/>
</dbReference>
<dbReference type="InterPro" id="IPR014001">
    <property type="entry name" value="Helicase_ATP-bd"/>
</dbReference>
<dbReference type="PROSITE" id="PS51192">
    <property type="entry name" value="HELICASE_ATP_BIND_1"/>
    <property type="match status" value="1"/>
</dbReference>
<dbReference type="InterPro" id="IPR011545">
    <property type="entry name" value="DEAD/DEAH_box_helicase_dom"/>
</dbReference>
<dbReference type="PANTHER" id="PTHR47961:SF6">
    <property type="entry name" value="DNA-DIRECTED DNA POLYMERASE"/>
    <property type="match status" value="1"/>
</dbReference>
<gene>
    <name evidence="7" type="ORF">M6D89_06605</name>
</gene>
<dbReference type="InterPro" id="IPR027417">
    <property type="entry name" value="P-loop_NTPase"/>
</dbReference>
<dbReference type="InterPro" id="IPR001650">
    <property type="entry name" value="Helicase_C-like"/>
</dbReference>
<dbReference type="InterPro" id="IPR050474">
    <property type="entry name" value="Hel308_SKI2-like"/>
</dbReference>
<dbReference type="AlphaFoldDB" id="A0A9X2KWH9"/>
<dbReference type="EMBL" id="JAMFTH010000001">
    <property type="protein sequence ID" value="MCP8898965.1"/>
    <property type="molecule type" value="Genomic_DNA"/>
</dbReference>
<proteinExistence type="predicted"/>
<keyword evidence="4" id="KW-0067">ATP-binding</keyword>
<dbReference type="RefSeq" id="WP_253967229.1">
    <property type="nucleotide sequence ID" value="NZ_JAMFTH010000001.1"/>
</dbReference>
<evidence type="ECO:0000256" key="3">
    <source>
        <dbReference type="ARBA" id="ARBA00022806"/>
    </source>
</evidence>
<keyword evidence="1" id="KW-0547">Nucleotide-binding</keyword>
<organism evidence="7 8">
    <name type="scientific">Gilvimarinus xylanilyticus</name>
    <dbReference type="NCBI Taxonomy" id="2944139"/>
    <lineage>
        <taxon>Bacteria</taxon>
        <taxon>Pseudomonadati</taxon>
        <taxon>Pseudomonadota</taxon>
        <taxon>Gammaproteobacteria</taxon>
        <taxon>Cellvibrionales</taxon>
        <taxon>Cellvibrionaceae</taxon>
        <taxon>Gilvimarinus</taxon>
    </lineage>
</organism>
<feature type="domain" description="Helicase C-terminal" evidence="6">
    <location>
        <begin position="537"/>
        <end position="698"/>
    </location>
</feature>
<evidence type="ECO:0000313" key="7">
    <source>
        <dbReference type="EMBL" id="MCP8898965.1"/>
    </source>
</evidence>
<dbReference type="Pfam" id="PF00270">
    <property type="entry name" value="DEAD"/>
    <property type="match status" value="1"/>
</dbReference>
<dbReference type="GO" id="GO:0003676">
    <property type="term" value="F:nucleic acid binding"/>
    <property type="evidence" value="ECO:0007669"/>
    <property type="project" value="InterPro"/>
</dbReference>
<name>A0A9X2KWH9_9GAMM</name>
<reference evidence="7" key="1">
    <citation type="submission" date="2022-05" db="EMBL/GenBank/DDBJ databases">
        <authorList>
            <person name="Sun H.-N."/>
        </authorList>
    </citation>
    <scope>NUCLEOTIDE SEQUENCE</scope>
    <source>
        <strain evidence="7">HB14</strain>
    </source>
</reference>
<dbReference type="GO" id="GO:0004386">
    <property type="term" value="F:helicase activity"/>
    <property type="evidence" value="ECO:0007669"/>
    <property type="project" value="UniProtKB-KW"/>
</dbReference>
<reference evidence="7" key="2">
    <citation type="submission" date="2023-01" db="EMBL/GenBank/DDBJ databases">
        <title>Gilvimarinus xylanilyticus HB14 isolated from Caulerpa lentillifera aquaculture base in Hainan, China.</title>
        <authorList>
            <person name="Zhang Y.-J."/>
        </authorList>
    </citation>
    <scope>NUCLEOTIDE SEQUENCE</scope>
    <source>
        <strain evidence="7">HB14</strain>
    </source>
</reference>
<sequence length="1045" mass="116990">MKLEAPSKKMLAITKSKAKMYEFAVDEASHIELLVDPRKLLITTIGILGDLSAIEAREEQQLEETGEHEELKSELISIGQYFDALIQSHLADEMTIYLKVIGSAAYYLANMPGSSIVLAKSLAYNTELLTDTNLEGILIWILKFNFEEDWYRVEKTYLTQAIDDVGYATRNFFSLSADAQSFRQAIQVLRHEVYEKGSDRELLFADIISSILLRKIENSSINCLPKYTQIHIEQWTNIITKTKFVQEFWPAQRLLGEQGVLSGISAVVQMPTSAGKTKSTELIIRSSFLSGRSDVAVIVAPFRALCREITATFEQAFEGEDVNINELQDVLDISDSDDELIRFLTGQTDQDGTVTKSIVVTTPEKLVYLLRHEPALADSIGLLIFDEGHQFDTGRRGVTYELLMAYLKSRVGDEVQKVLISAVMANANSIGEWLNGEAGIEIQGAGCLPAVRSTAFASWQTAMGQLQYIDQDREADRDFFVPRVIEQINLGTRGRERKDRLFPVKNDNPSVAAYLGVKLCHQGPVAIFCGIKSTVTSICELLVDCYDRGLILPSPNTSSDQSELDKIAYISSLHFGDEFIFTRSISLGILPHSSNIPNGIRVSVEWAMEANKSVLVVCTSTLAQGVNLPIRYLVVSSTFQAGQEITTRDFHNLIGRAGRAGYHTEGSVIFADTDVFDKRNNFRERWRWQRAMHLLDFTNAEDCASSLLDLISPFDFAELNVDVIQFIANPSGYRQSCIDAGNQNAIDISSLLDQMDYKEALIEAIESYFLSYLKDNPGAPQTFFDELAQGTLAYFLSDDDQKQQLRAAFSLVASRVLSVPEEKRRFFGKSLLGLKNLFLIENWLDKNWDEIAQAQSSDELLVICWPLLSQINNNKMFLKIKPENVILEFAKLWISGSSYADLLGHLDQSGAYYQAGSQQRTIKMDHVVDLADGALSFDSMLYVGAIADVGEGKGLDDDVLELLRILQTRLKLGLSNSLEMWLYSRGYVDREVCKKLASALHGEGVDFDAFDFAILDTHKQLVSSCLADFPTYFSRNRQEQEEDAG</sequence>
<feature type="domain" description="Helicase ATP-binding" evidence="5">
    <location>
        <begin position="257"/>
        <end position="442"/>
    </location>
</feature>
<dbReference type="Gene3D" id="3.40.50.300">
    <property type="entry name" value="P-loop containing nucleotide triphosphate hydrolases"/>
    <property type="match status" value="2"/>
</dbReference>
<evidence type="ECO:0000259" key="5">
    <source>
        <dbReference type="PROSITE" id="PS51192"/>
    </source>
</evidence>
<keyword evidence="3 7" id="KW-0347">Helicase</keyword>
<accession>A0A9X2KWH9</accession>